<evidence type="ECO:0000256" key="1">
    <source>
        <dbReference type="SAM" id="Phobius"/>
    </source>
</evidence>
<dbReference type="EMBL" id="LPXO01000009">
    <property type="protein sequence ID" value="KUF10029.1"/>
    <property type="molecule type" value="Genomic_DNA"/>
</dbReference>
<feature type="transmembrane region" description="Helical" evidence="1">
    <location>
        <begin position="22"/>
        <end position="43"/>
    </location>
</feature>
<accession>A0A0W7WHG7</accession>
<evidence type="ECO:0000313" key="2">
    <source>
        <dbReference type="EMBL" id="KUF10029.1"/>
    </source>
</evidence>
<reference evidence="2 3" key="1">
    <citation type="submission" date="2015-12" db="EMBL/GenBank/DDBJ databases">
        <authorList>
            <person name="Shamseldin A."/>
            <person name="Moawad H."/>
            <person name="Abd El-Rahim W.M."/>
            <person name="Sadowsky M.J."/>
        </authorList>
    </citation>
    <scope>NUCLEOTIDE SEQUENCE [LARGE SCALE GENOMIC DNA]</scope>
    <source>
        <strain evidence="2 3">SJ5A-1</strain>
    </source>
</reference>
<keyword evidence="1" id="KW-0812">Transmembrane</keyword>
<dbReference type="NCBIfam" id="TIGR03054">
    <property type="entry name" value="photo_alph_chp1"/>
    <property type="match status" value="1"/>
</dbReference>
<dbReference type="STRING" id="1685382.AVJ23_14905"/>
<sequence>MTQTEIRPPRIHADRHTMVPRILVRAMAGMCVAALLIVTYARLTDRPLEAVPPVSPVKAERLLHLSSEMSGAVTVLDETGTLLARLAPEQGGFIAGVHRVILHERGKARLPDDGPVLLQAYENGRMALIDPVTGWRADLMGFGADNAGAFAKLLATR</sequence>
<dbReference type="AlphaFoldDB" id="A0A0W7WHG7"/>
<dbReference type="Proteomes" id="UP000054396">
    <property type="component" value="Unassembled WGS sequence"/>
</dbReference>
<keyword evidence="1" id="KW-1133">Transmembrane helix</keyword>
<gene>
    <name evidence="2" type="ORF">AVJ23_14905</name>
</gene>
<dbReference type="RefSeq" id="WP_058863005.1">
    <property type="nucleotide sequence ID" value="NZ_LPXO01000009.1"/>
</dbReference>
<dbReference type="OrthoDB" id="7848123at2"/>
<name>A0A0W7WHG7_9RHOB</name>
<comment type="caution">
    <text evidence="2">The sequence shown here is derived from an EMBL/GenBank/DDBJ whole genome shotgun (WGS) entry which is preliminary data.</text>
</comment>
<organism evidence="2 3">
    <name type="scientific">Pseudoponticoccus marisrubri</name>
    <dbReference type="NCBI Taxonomy" id="1685382"/>
    <lineage>
        <taxon>Bacteria</taxon>
        <taxon>Pseudomonadati</taxon>
        <taxon>Pseudomonadota</taxon>
        <taxon>Alphaproteobacteria</taxon>
        <taxon>Rhodobacterales</taxon>
        <taxon>Roseobacteraceae</taxon>
        <taxon>Pseudoponticoccus</taxon>
    </lineage>
</organism>
<dbReference type="InterPro" id="IPR017495">
    <property type="entry name" value="PuhC"/>
</dbReference>
<evidence type="ECO:0008006" key="4">
    <source>
        <dbReference type="Google" id="ProtNLM"/>
    </source>
</evidence>
<proteinExistence type="predicted"/>
<keyword evidence="3" id="KW-1185">Reference proteome</keyword>
<evidence type="ECO:0000313" key="3">
    <source>
        <dbReference type="Proteomes" id="UP000054396"/>
    </source>
</evidence>
<protein>
    <recommendedName>
        <fullName evidence="4">Pullulanase</fullName>
    </recommendedName>
</protein>
<keyword evidence="1" id="KW-0472">Membrane</keyword>